<dbReference type="GO" id="GO:0005634">
    <property type="term" value="C:nucleus"/>
    <property type="evidence" value="ECO:0007669"/>
    <property type="project" value="TreeGrafter"/>
</dbReference>
<feature type="compositionally biased region" description="Low complexity" evidence="7">
    <location>
        <begin position="1"/>
        <end position="11"/>
    </location>
</feature>
<dbReference type="Proteomes" id="UP000092666">
    <property type="component" value="Unassembled WGS sequence"/>
</dbReference>
<evidence type="ECO:0000256" key="6">
    <source>
        <dbReference type="ARBA" id="ARBA00030030"/>
    </source>
</evidence>
<evidence type="ECO:0000256" key="1">
    <source>
        <dbReference type="ARBA" id="ARBA00022722"/>
    </source>
</evidence>
<reference evidence="9" key="2">
    <citation type="submission" date="2013-12" db="EMBL/GenBank/DDBJ databases">
        <title>Evolution of pathogenesis and genome organization in the Tremellales.</title>
        <authorList>
            <person name="Cuomo C."/>
            <person name="Litvintseva A."/>
            <person name="Heitman J."/>
            <person name="Chen Y."/>
            <person name="Sun S."/>
            <person name="Springer D."/>
            <person name="Dromer F."/>
            <person name="Young S."/>
            <person name="Zeng Q."/>
            <person name="Chapman S."/>
            <person name="Gujja S."/>
            <person name="Saif S."/>
            <person name="Birren B."/>
        </authorList>
    </citation>
    <scope>NUCLEOTIDE SEQUENCE [LARGE SCALE GENOMIC DNA]</scope>
    <source>
        <strain evidence="9">BCC8398</strain>
    </source>
</reference>
<evidence type="ECO:0000256" key="5">
    <source>
        <dbReference type="ARBA" id="ARBA00029543"/>
    </source>
</evidence>
<gene>
    <name evidence="8" type="ORF">I316_05955</name>
</gene>
<dbReference type="GO" id="GO:0000175">
    <property type="term" value="F:3'-5'-RNA exonuclease activity"/>
    <property type="evidence" value="ECO:0007669"/>
    <property type="project" value="TreeGrafter"/>
</dbReference>
<dbReference type="GO" id="GO:0016829">
    <property type="term" value="F:lyase activity"/>
    <property type="evidence" value="ECO:0007669"/>
    <property type="project" value="UniProtKB-KW"/>
</dbReference>
<dbReference type="InterPro" id="IPR027521">
    <property type="entry name" value="Usb1"/>
</dbReference>
<evidence type="ECO:0000256" key="4">
    <source>
        <dbReference type="ARBA" id="ARBA00023242"/>
    </source>
</evidence>
<keyword evidence="4" id="KW-0539">Nucleus</keyword>
<keyword evidence="2" id="KW-0378">Hydrolase</keyword>
<dbReference type="Pfam" id="PF09749">
    <property type="entry name" value="HVSL"/>
    <property type="match status" value="1"/>
</dbReference>
<dbReference type="Gene3D" id="3.90.1140.10">
    <property type="entry name" value="Cyclic phosphodiesterase"/>
    <property type="match status" value="1"/>
</dbReference>
<dbReference type="AlphaFoldDB" id="A0A1B9GMQ9"/>
<dbReference type="PANTHER" id="PTHR13522:SF3">
    <property type="entry name" value="U6 SNRNA PHOSPHODIESTERASE 1"/>
    <property type="match status" value="1"/>
</dbReference>
<evidence type="ECO:0000256" key="7">
    <source>
        <dbReference type="SAM" id="MobiDB-lite"/>
    </source>
</evidence>
<keyword evidence="9" id="KW-1185">Reference proteome</keyword>
<feature type="compositionally biased region" description="Basic and acidic residues" evidence="7">
    <location>
        <begin position="46"/>
        <end position="60"/>
    </location>
</feature>
<dbReference type="OrthoDB" id="49151at2759"/>
<evidence type="ECO:0000256" key="2">
    <source>
        <dbReference type="ARBA" id="ARBA00022801"/>
    </source>
</evidence>
<evidence type="ECO:0000313" key="9">
    <source>
        <dbReference type="Proteomes" id="UP000092666"/>
    </source>
</evidence>
<evidence type="ECO:0000313" key="8">
    <source>
        <dbReference type="EMBL" id="OCF32287.1"/>
    </source>
</evidence>
<dbReference type="GO" id="GO:0034477">
    <property type="term" value="P:U6 snRNA 3'-end processing"/>
    <property type="evidence" value="ECO:0007669"/>
    <property type="project" value="InterPro"/>
</dbReference>
<organism evidence="8 9">
    <name type="scientific">Kwoniella heveanensis BCC8398</name>
    <dbReference type="NCBI Taxonomy" id="1296120"/>
    <lineage>
        <taxon>Eukaryota</taxon>
        <taxon>Fungi</taxon>
        <taxon>Dikarya</taxon>
        <taxon>Basidiomycota</taxon>
        <taxon>Agaricomycotina</taxon>
        <taxon>Tremellomycetes</taxon>
        <taxon>Tremellales</taxon>
        <taxon>Cryptococcaceae</taxon>
        <taxon>Kwoniella</taxon>
    </lineage>
</organism>
<dbReference type="PANTHER" id="PTHR13522">
    <property type="entry name" value="U6 SNRNA PHOSPHODIESTERASE 1"/>
    <property type="match status" value="1"/>
</dbReference>
<protein>
    <recommendedName>
        <fullName evidence="5">U6 snRNA phosphodiesterase 1</fullName>
    </recommendedName>
    <alternativeName>
        <fullName evidence="6">3'-5' RNA exonuclease USB1</fullName>
    </alternativeName>
</protein>
<reference evidence="8 9" key="1">
    <citation type="submission" date="2013-07" db="EMBL/GenBank/DDBJ databases">
        <title>The Genome Sequence of Cryptococcus heveanensis BCC8398.</title>
        <authorList>
            <consortium name="The Broad Institute Genome Sequencing Platform"/>
            <person name="Cuomo C."/>
            <person name="Litvintseva A."/>
            <person name="Chen Y."/>
            <person name="Heitman J."/>
            <person name="Sun S."/>
            <person name="Springer D."/>
            <person name="Dromer F."/>
            <person name="Young S.K."/>
            <person name="Zeng Q."/>
            <person name="Gargeya S."/>
            <person name="Fitzgerald M."/>
            <person name="Abouelleil A."/>
            <person name="Alvarado L."/>
            <person name="Berlin A.M."/>
            <person name="Chapman S.B."/>
            <person name="Dewar J."/>
            <person name="Goldberg J."/>
            <person name="Griggs A."/>
            <person name="Gujja S."/>
            <person name="Hansen M."/>
            <person name="Howarth C."/>
            <person name="Imamovic A."/>
            <person name="Larimer J."/>
            <person name="McCowan C."/>
            <person name="Murphy C."/>
            <person name="Pearson M."/>
            <person name="Priest M."/>
            <person name="Roberts A."/>
            <person name="Saif S."/>
            <person name="Shea T."/>
            <person name="Sykes S."/>
            <person name="Wortman J."/>
            <person name="Nusbaum C."/>
            <person name="Birren B."/>
        </authorList>
    </citation>
    <scope>NUCLEOTIDE SEQUENCE [LARGE SCALE GENOMIC DNA]</scope>
    <source>
        <strain evidence="8 9">BCC8398</strain>
    </source>
</reference>
<accession>A0A1B9GMQ9</accession>
<evidence type="ECO:0000256" key="3">
    <source>
        <dbReference type="ARBA" id="ARBA00023239"/>
    </source>
</evidence>
<keyword evidence="3" id="KW-0456">Lyase</keyword>
<sequence>MALVDYDSSDSSSEDDRPRQTIHHARAVITQAASSSGSGPLRRARKSSDDSGADDRPDTKRPRKLPSLPSSFALGPKDDPTLHQGRTRTRPYVDGDYNAHVYLSLTLPSALRTILEEYLVALRLLLKDHAIHSSLESLHISLTHPLPLRRHQIIPFREKLWAQLRTHGSFRLSLVGDAKVYYNRSQMQTQAAENKDDDDAGHASGGRAFFALRTGAGSVELKAMLDNIFHPILETMHLPTYHANPEFHTSFGWCLLNPHLPAHDQVISTSKASATDGSDQPRPKEEEDHMTRLSLRDVELAEFNARFREKILRSQPKGGWQVDSVKFKAGKEVTTLTLV</sequence>
<name>A0A1B9GMQ9_9TREE</name>
<dbReference type="STRING" id="1296120.A0A1B9GMQ9"/>
<feature type="region of interest" description="Disordered" evidence="7">
    <location>
        <begin position="1"/>
        <end position="90"/>
    </location>
</feature>
<dbReference type="EMBL" id="KI669509">
    <property type="protein sequence ID" value="OCF32287.1"/>
    <property type="molecule type" value="Genomic_DNA"/>
</dbReference>
<feature type="compositionally biased region" description="Basic and acidic residues" evidence="7">
    <location>
        <begin position="279"/>
        <end position="291"/>
    </location>
</feature>
<feature type="region of interest" description="Disordered" evidence="7">
    <location>
        <begin position="270"/>
        <end position="291"/>
    </location>
</feature>
<keyword evidence="1" id="KW-0540">Nuclease</keyword>
<proteinExistence type="predicted"/>